<evidence type="ECO:0000256" key="1">
    <source>
        <dbReference type="SAM" id="SignalP"/>
    </source>
</evidence>
<protein>
    <submittedName>
        <fullName evidence="2">Uncharacterized protein</fullName>
    </submittedName>
</protein>
<evidence type="ECO:0000313" key="2">
    <source>
        <dbReference type="EMBL" id="GAX48260.1"/>
    </source>
</evidence>
<feature type="signal peptide" evidence="1">
    <location>
        <begin position="1"/>
        <end position="23"/>
    </location>
</feature>
<evidence type="ECO:0000313" key="3">
    <source>
        <dbReference type="Proteomes" id="UP000218689"/>
    </source>
</evidence>
<feature type="chain" id="PRO_5013324935" evidence="1">
    <location>
        <begin position="24"/>
        <end position="224"/>
    </location>
</feature>
<reference evidence="3" key="1">
    <citation type="submission" date="2017-08" db="EMBL/GenBank/DDBJ databases">
        <title>Draft genome sequence of Lactococcus sp. strain Rs-Y01, isolated from the gut of the lower termite Reticulitermes speratus.</title>
        <authorList>
            <person name="Ohkuma M."/>
            <person name="Yuki M."/>
        </authorList>
    </citation>
    <scope>NUCLEOTIDE SEQUENCE [LARGE SCALE GENOMIC DNA]</scope>
    <source>
        <strain evidence="3">Rs-Y01</strain>
    </source>
</reference>
<keyword evidence="3" id="KW-1185">Reference proteome</keyword>
<gene>
    <name evidence="2" type="ORF">RsY01_1875</name>
</gene>
<dbReference type="EMBL" id="BEDT01000005">
    <property type="protein sequence ID" value="GAX48260.1"/>
    <property type="molecule type" value="Genomic_DNA"/>
</dbReference>
<dbReference type="RefSeq" id="WP_094785278.1">
    <property type="nucleotide sequence ID" value="NZ_BEDT01000005.1"/>
</dbReference>
<organism evidence="2 3">
    <name type="scientific">Pseudolactococcus reticulitermitis</name>
    <dbReference type="NCBI Taxonomy" id="2025039"/>
    <lineage>
        <taxon>Bacteria</taxon>
        <taxon>Bacillati</taxon>
        <taxon>Bacillota</taxon>
        <taxon>Bacilli</taxon>
        <taxon>Lactobacillales</taxon>
        <taxon>Streptococcaceae</taxon>
        <taxon>Pseudolactococcus</taxon>
    </lineage>
</organism>
<dbReference type="Proteomes" id="UP000218689">
    <property type="component" value="Unassembled WGS sequence"/>
</dbReference>
<dbReference type="OrthoDB" id="3044250at2"/>
<comment type="caution">
    <text evidence="2">The sequence shown here is derived from an EMBL/GenBank/DDBJ whole genome shotgun (WGS) entry which is preliminary data.</text>
</comment>
<name>A0A224XAH0_9LACT</name>
<dbReference type="AlphaFoldDB" id="A0A224XAH0"/>
<accession>A0A224XAH0</accession>
<proteinExistence type="predicted"/>
<sequence>MKKVIMLLLSLVLITTFTINIHAEEATNSKNTISPPKYSVQITNTETGEQKQIFVNKNDVKVTKNEVTPIEGMIQGYSASIYNNDKVYTEYLEIELGKELAESFGLKVTNESGSATKDSDVRVTAGLTYSTNASNNTVKIHNAFGSTVNKGYYYVQKRAFYWRNPGSGNFSHLLPSSASWNYSVSDSWGTYSSSLQPYAITEATVRVSGMDGERVISVTYYLSA</sequence>
<keyword evidence="1" id="KW-0732">Signal</keyword>